<keyword evidence="4" id="KW-1003">Cell membrane</keyword>
<keyword evidence="19" id="KW-1185">Reference proteome</keyword>
<dbReference type="InterPro" id="IPR001610">
    <property type="entry name" value="PAC"/>
</dbReference>
<keyword evidence="12" id="KW-0902">Two-component regulatory system</keyword>
<evidence type="ECO:0000259" key="15">
    <source>
        <dbReference type="PROSITE" id="PS50112"/>
    </source>
</evidence>
<evidence type="ECO:0000256" key="8">
    <source>
        <dbReference type="ARBA" id="ARBA00022741"/>
    </source>
</evidence>
<feature type="domain" description="PAC" evidence="16">
    <location>
        <begin position="492"/>
        <end position="544"/>
    </location>
</feature>
<dbReference type="Gene3D" id="3.30.565.10">
    <property type="entry name" value="Histidine kinase-like ATPase, C-terminal domain"/>
    <property type="match status" value="1"/>
</dbReference>
<dbReference type="InterPro" id="IPR000700">
    <property type="entry name" value="PAS-assoc_C"/>
</dbReference>
<dbReference type="GO" id="GO:0005886">
    <property type="term" value="C:plasma membrane"/>
    <property type="evidence" value="ECO:0007669"/>
    <property type="project" value="UniProtKB-SubCell"/>
</dbReference>
<evidence type="ECO:0000313" key="19">
    <source>
        <dbReference type="Proteomes" id="UP000223606"/>
    </source>
</evidence>
<dbReference type="InterPro" id="IPR035965">
    <property type="entry name" value="PAS-like_dom_sf"/>
</dbReference>
<keyword evidence="13" id="KW-0472">Membrane</keyword>
<accession>A0A2C9D7G3</accession>
<evidence type="ECO:0000256" key="13">
    <source>
        <dbReference type="SAM" id="Phobius"/>
    </source>
</evidence>
<evidence type="ECO:0000256" key="12">
    <source>
        <dbReference type="ARBA" id="ARBA00023012"/>
    </source>
</evidence>
<gene>
    <name evidence="18" type="primary">cph1_1</name>
    <name evidence="18" type="ORF">HDIA_2547</name>
</gene>
<dbReference type="InterPro" id="IPR052162">
    <property type="entry name" value="Sensor_kinase/Photoreceptor"/>
</dbReference>
<keyword evidence="8" id="KW-0547">Nucleotide-binding</keyword>
<dbReference type="PROSITE" id="PS50112">
    <property type="entry name" value="PAS"/>
    <property type="match status" value="2"/>
</dbReference>
<dbReference type="EC" id="2.7.13.3" evidence="3"/>
<evidence type="ECO:0000313" key="18">
    <source>
        <dbReference type="EMBL" id="SON56088.1"/>
    </source>
</evidence>
<organism evidence="18 19">
    <name type="scientific">Hartmannibacter diazotrophicus</name>
    <dbReference type="NCBI Taxonomy" id="1482074"/>
    <lineage>
        <taxon>Bacteria</taxon>
        <taxon>Pseudomonadati</taxon>
        <taxon>Pseudomonadota</taxon>
        <taxon>Alphaproteobacteria</taxon>
        <taxon>Hyphomicrobiales</taxon>
        <taxon>Pleomorphomonadaceae</taxon>
        <taxon>Hartmannibacter</taxon>
    </lineage>
</organism>
<dbReference type="InterPro" id="IPR036097">
    <property type="entry name" value="HisK_dim/P_sf"/>
</dbReference>
<dbReference type="InterPro" id="IPR000014">
    <property type="entry name" value="PAS"/>
</dbReference>
<dbReference type="PANTHER" id="PTHR43304:SF1">
    <property type="entry name" value="PAC DOMAIN-CONTAINING PROTEIN"/>
    <property type="match status" value="1"/>
</dbReference>
<dbReference type="SUPFAM" id="SSF55785">
    <property type="entry name" value="PYP-like sensor domain (PAS domain)"/>
    <property type="match status" value="2"/>
</dbReference>
<dbReference type="CDD" id="cd06225">
    <property type="entry name" value="HAMP"/>
    <property type="match status" value="1"/>
</dbReference>
<dbReference type="InterPro" id="IPR048760">
    <property type="entry name" value="VP0354-like_sensor_dom"/>
</dbReference>
<dbReference type="InterPro" id="IPR005467">
    <property type="entry name" value="His_kinase_dom"/>
</dbReference>
<sequence length="900" mass="99099">MGLWWRLTAAMAMLVVITAGIIGFIGFRTLESTVYPRALARLNDQARFIAGNLDMAAEQARGDILAKATTPAVAGIVRASANGGIDPETGHSLDTWRRMLADDLTGELTAKPNYLQYRLIGVAGDGREIVRVERGTGEKAVIVIRDEDLQSKGDRDYFLSTIGLQAGAIAVSRIELNREHGEVMVPHTPVLRLSTPILEASGRPFGILIINIDMRSVFDAQRGALGPQRELFVTNAEGDYLVAPEGREEFAFEFGRQSRIQDDFAAIGPVLDNQQPLAAIVTRSDGQEYAVAAVPQIIGSVHPIVVVDAVPKEVFADITLAPAVSSLKGALFVILPAVLAAAFLARSLTRPLSRITNAAEGLAEGRLTEVPTDAGGEIGVLARAFDAMQQETAQKTAALSKEVEEHRATIGALRRKSEQESLLSAAVESSEDAIVLLDLDGRITHWNPACQRLYGYSADEVLGQTLRFLTPPDRVHESDLELESIREGASIDNLETIRLAKSGAEINVQVSVWPVRLTSGELIGAAKLTRDMTYRRQEEERFRLAIEASPSGMVMTDAEGLIVLVNAETERLFGFSREELIGQRVETLLPAEKRSDHPALRHGYLKHPGRRNMGVGRDLYACHKNGSEFPVEVGLNPIQTQGGMMILAVIIDITERKRAEEAIEATTMDLRRSNAELEQFAYIAAHDLQEPLRMVASYTELLSQRYSGQLDERADKYIDYAVDGAKRMKLLISDLLVYSRVGTQGKPPEPVESGRIVETVVHSMQSMIEDAGATVHYADLPLVEADQVQLGQLFQNLISNAIKFRRDEPPRVEIRTERRDGGWLFVVADNGIGMDSKYSDRIFQMFQRLHERGRYPGSGIGLAITKKIVERHGGRIWFESKEGEGTTFYFTLNRVERGSS</sequence>
<evidence type="ECO:0000259" key="16">
    <source>
        <dbReference type="PROSITE" id="PS50113"/>
    </source>
</evidence>
<dbReference type="Pfam" id="PF00989">
    <property type="entry name" value="PAS"/>
    <property type="match status" value="1"/>
</dbReference>
<evidence type="ECO:0000256" key="5">
    <source>
        <dbReference type="ARBA" id="ARBA00022553"/>
    </source>
</evidence>
<dbReference type="CDD" id="cd00082">
    <property type="entry name" value="HisKA"/>
    <property type="match status" value="1"/>
</dbReference>
<dbReference type="SMART" id="SM00387">
    <property type="entry name" value="HATPase_c"/>
    <property type="match status" value="1"/>
</dbReference>
<keyword evidence="5" id="KW-0597">Phosphoprotein</keyword>
<dbReference type="Proteomes" id="UP000223606">
    <property type="component" value="Chromosome 1"/>
</dbReference>
<dbReference type="Pfam" id="PF00512">
    <property type="entry name" value="HisKA"/>
    <property type="match status" value="1"/>
</dbReference>
<keyword evidence="11 13" id="KW-1133">Transmembrane helix</keyword>
<dbReference type="EMBL" id="LT960614">
    <property type="protein sequence ID" value="SON56088.1"/>
    <property type="molecule type" value="Genomic_DNA"/>
</dbReference>
<feature type="domain" description="Histidine kinase" evidence="14">
    <location>
        <begin position="683"/>
        <end position="896"/>
    </location>
</feature>
<dbReference type="SMART" id="SM00086">
    <property type="entry name" value="PAC"/>
    <property type="match status" value="2"/>
</dbReference>
<dbReference type="GO" id="GO:0000155">
    <property type="term" value="F:phosphorelay sensor kinase activity"/>
    <property type="evidence" value="ECO:0007669"/>
    <property type="project" value="InterPro"/>
</dbReference>
<dbReference type="InterPro" id="IPR013656">
    <property type="entry name" value="PAS_4"/>
</dbReference>
<keyword evidence="10" id="KW-0067">ATP-binding</keyword>
<evidence type="ECO:0000259" key="14">
    <source>
        <dbReference type="PROSITE" id="PS50109"/>
    </source>
</evidence>
<dbReference type="SUPFAM" id="SSF158472">
    <property type="entry name" value="HAMP domain-like"/>
    <property type="match status" value="1"/>
</dbReference>
<dbReference type="GO" id="GO:0005524">
    <property type="term" value="F:ATP binding"/>
    <property type="evidence" value="ECO:0007669"/>
    <property type="project" value="UniProtKB-KW"/>
</dbReference>
<dbReference type="GO" id="GO:0006355">
    <property type="term" value="P:regulation of DNA-templated transcription"/>
    <property type="evidence" value="ECO:0007669"/>
    <property type="project" value="InterPro"/>
</dbReference>
<evidence type="ECO:0000259" key="17">
    <source>
        <dbReference type="PROSITE" id="PS50885"/>
    </source>
</evidence>
<dbReference type="PROSITE" id="PS50109">
    <property type="entry name" value="HIS_KIN"/>
    <property type="match status" value="1"/>
</dbReference>
<name>A0A2C9D7G3_9HYPH</name>
<dbReference type="InterPro" id="IPR003661">
    <property type="entry name" value="HisK_dim/P_dom"/>
</dbReference>
<dbReference type="FunFam" id="3.30.565.10:FF:000006">
    <property type="entry name" value="Sensor histidine kinase WalK"/>
    <property type="match status" value="1"/>
</dbReference>
<dbReference type="SUPFAM" id="SSF47384">
    <property type="entry name" value="Homodimeric domain of signal transducing histidine kinase"/>
    <property type="match status" value="1"/>
</dbReference>
<evidence type="ECO:0000256" key="3">
    <source>
        <dbReference type="ARBA" id="ARBA00012438"/>
    </source>
</evidence>
<protein>
    <recommendedName>
        <fullName evidence="3">histidine kinase</fullName>
        <ecNumber evidence="3">2.7.13.3</ecNumber>
    </recommendedName>
</protein>
<dbReference type="CDD" id="cd00130">
    <property type="entry name" value="PAS"/>
    <property type="match status" value="2"/>
</dbReference>
<evidence type="ECO:0000256" key="6">
    <source>
        <dbReference type="ARBA" id="ARBA00022679"/>
    </source>
</evidence>
<dbReference type="Gene3D" id="1.10.287.130">
    <property type="match status" value="1"/>
</dbReference>
<dbReference type="PROSITE" id="PS50885">
    <property type="entry name" value="HAMP"/>
    <property type="match status" value="1"/>
</dbReference>
<dbReference type="Pfam" id="PF02518">
    <property type="entry name" value="HATPase_c"/>
    <property type="match status" value="1"/>
</dbReference>
<dbReference type="InterPro" id="IPR004358">
    <property type="entry name" value="Sig_transdc_His_kin-like_C"/>
</dbReference>
<dbReference type="Pfam" id="PF00672">
    <property type="entry name" value="HAMP"/>
    <property type="match status" value="1"/>
</dbReference>
<dbReference type="InterPro" id="IPR003594">
    <property type="entry name" value="HATPase_dom"/>
</dbReference>
<proteinExistence type="predicted"/>
<dbReference type="SMART" id="SM00091">
    <property type="entry name" value="PAS"/>
    <property type="match status" value="2"/>
</dbReference>
<feature type="domain" description="HAMP" evidence="17">
    <location>
        <begin position="346"/>
        <end position="397"/>
    </location>
</feature>
<dbReference type="PRINTS" id="PR00344">
    <property type="entry name" value="BCTRLSENSOR"/>
</dbReference>
<dbReference type="SUPFAM" id="SSF55874">
    <property type="entry name" value="ATPase domain of HSP90 chaperone/DNA topoisomerase II/histidine kinase"/>
    <property type="match status" value="1"/>
</dbReference>
<dbReference type="Pfam" id="PF08448">
    <property type="entry name" value="PAS_4"/>
    <property type="match status" value="1"/>
</dbReference>
<dbReference type="PANTHER" id="PTHR43304">
    <property type="entry name" value="PHYTOCHROME-LIKE PROTEIN CPH1"/>
    <property type="match status" value="1"/>
</dbReference>
<reference evidence="19" key="1">
    <citation type="submission" date="2017-09" db="EMBL/GenBank/DDBJ databases">
        <title>Genome sequence of Nannocystis excedens DSM 71.</title>
        <authorList>
            <person name="Blom J."/>
        </authorList>
    </citation>
    <scope>NUCLEOTIDE SEQUENCE [LARGE SCALE GENOMIC DNA]</scope>
    <source>
        <strain evidence="19">type strain: E19</strain>
    </source>
</reference>
<dbReference type="KEGG" id="hdi:HDIA_2547"/>
<dbReference type="SMART" id="SM00304">
    <property type="entry name" value="HAMP"/>
    <property type="match status" value="1"/>
</dbReference>
<keyword evidence="6 18" id="KW-0808">Transferase</keyword>
<dbReference type="PROSITE" id="PS50113">
    <property type="entry name" value="PAC"/>
    <property type="match status" value="2"/>
</dbReference>
<evidence type="ECO:0000256" key="1">
    <source>
        <dbReference type="ARBA" id="ARBA00000085"/>
    </source>
</evidence>
<evidence type="ECO:0000256" key="2">
    <source>
        <dbReference type="ARBA" id="ARBA00004651"/>
    </source>
</evidence>
<dbReference type="Pfam" id="PF21623">
    <property type="entry name" value="HK_sensor_dom_bact"/>
    <property type="match status" value="1"/>
</dbReference>
<keyword evidence="9" id="KW-0418">Kinase</keyword>
<dbReference type="RefSeq" id="WP_099556515.1">
    <property type="nucleotide sequence ID" value="NZ_LT960614.1"/>
</dbReference>
<dbReference type="Gene3D" id="6.10.340.10">
    <property type="match status" value="1"/>
</dbReference>
<dbReference type="AlphaFoldDB" id="A0A2C9D7G3"/>
<comment type="catalytic activity">
    <reaction evidence="1">
        <text>ATP + protein L-histidine = ADP + protein N-phospho-L-histidine.</text>
        <dbReference type="EC" id="2.7.13.3"/>
    </reaction>
</comment>
<dbReference type="SUPFAM" id="SSF103190">
    <property type="entry name" value="Sensory domain-like"/>
    <property type="match status" value="1"/>
</dbReference>
<evidence type="ECO:0000256" key="11">
    <source>
        <dbReference type="ARBA" id="ARBA00022989"/>
    </source>
</evidence>
<dbReference type="Gene3D" id="3.30.450.20">
    <property type="entry name" value="PAS domain"/>
    <property type="match status" value="3"/>
</dbReference>
<dbReference type="InterPro" id="IPR013767">
    <property type="entry name" value="PAS_fold"/>
</dbReference>
<dbReference type="InterPro" id="IPR029151">
    <property type="entry name" value="Sensor-like_sf"/>
</dbReference>
<evidence type="ECO:0000256" key="9">
    <source>
        <dbReference type="ARBA" id="ARBA00022777"/>
    </source>
</evidence>
<dbReference type="InterPro" id="IPR003660">
    <property type="entry name" value="HAMP_dom"/>
</dbReference>
<comment type="subcellular location">
    <subcellularLocation>
        <location evidence="2">Cell membrane</location>
        <topology evidence="2">Multi-pass membrane protein</topology>
    </subcellularLocation>
</comment>
<feature type="transmembrane region" description="Helical" evidence="13">
    <location>
        <begin position="7"/>
        <end position="27"/>
    </location>
</feature>
<evidence type="ECO:0000256" key="7">
    <source>
        <dbReference type="ARBA" id="ARBA00022692"/>
    </source>
</evidence>
<dbReference type="OrthoDB" id="9796100at2"/>
<evidence type="ECO:0000256" key="10">
    <source>
        <dbReference type="ARBA" id="ARBA00022840"/>
    </source>
</evidence>
<dbReference type="SMART" id="SM00388">
    <property type="entry name" value="HisKA"/>
    <property type="match status" value="1"/>
</dbReference>
<dbReference type="InterPro" id="IPR036890">
    <property type="entry name" value="HATPase_C_sf"/>
</dbReference>
<feature type="domain" description="PAS" evidence="15">
    <location>
        <begin position="419"/>
        <end position="489"/>
    </location>
</feature>
<keyword evidence="7 13" id="KW-0812">Transmembrane</keyword>
<feature type="domain" description="PAC" evidence="16">
    <location>
        <begin position="613"/>
        <end position="665"/>
    </location>
</feature>
<feature type="domain" description="PAS" evidence="15">
    <location>
        <begin position="538"/>
        <end position="590"/>
    </location>
</feature>
<dbReference type="NCBIfam" id="TIGR00229">
    <property type="entry name" value="sensory_box"/>
    <property type="match status" value="2"/>
</dbReference>
<evidence type="ECO:0000256" key="4">
    <source>
        <dbReference type="ARBA" id="ARBA00022475"/>
    </source>
</evidence>